<dbReference type="InterPro" id="IPR036047">
    <property type="entry name" value="F-box-like_dom_sf"/>
</dbReference>
<dbReference type="Gene3D" id="1.25.40.10">
    <property type="entry name" value="Tetratricopeptide repeat domain"/>
    <property type="match status" value="2"/>
</dbReference>
<dbReference type="InterPro" id="IPR011990">
    <property type="entry name" value="TPR-like_helical_dom_sf"/>
</dbReference>
<comment type="similarity">
    <text evidence="1">Belongs to the PPR family. P subfamily.</text>
</comment>
<dbReference type="OrthoDB" id="1905685at2759"/>
<dbReference type="InterPro" id="IPR002885">
    <property type="entry name" value="PPR_rpt"/>
</dbReference>
<evidence type="ECO:0000256" key="4">
    <source>
        <dbReference type="SAM" id="MobiDB-lite"/>
    </source>
</evidence>
<dbReference type="InterPro" id="IPR001810">
    <property type="entry name" value="F-box_dom"/>
</dbReference>
<dbReference type="PANTHER" id="PTHR47939">
    <property type="entry name" value="MEMBRANE-ASSOCIATED SALT-INDUCIBLE PROTEIN-LIKE"/>
    <property type="match status" value="1"/>
</dbReference>
<feature type="repeat" description="PPR" evidence="3">
    <location>
        <begin position="262"/>
        <end position="296"/>
    </location>
</feature>
<feature type="repeat" description="PPR" evidence="3">
    <location>
        <begin position="368"/>
        <end position="402"/>
    </location>
</feature>
<keyword evidence="2" id="KW-0677">Repeat</keyword>
<protein>
    <submittedName>
        <fullName evidence="6">Putative F-box protein</fullName>
    </submittedName>
</protein>
<evidence type="ECO:0000259" key="5">
    <source>
        <dbReference type="Pfam" id="PF12937"/>
    </source>
</evidence>
<dbReference type="Gene3D" id="1.20.1280.50">
    <property type="match status" value="1"/>
</dbReference>
<dbReference type="PROSITE" id="PS51375">
    <property type="entry name" value="PPR"/>
    <property type="match status" value="3"/>
</dbReference>
<proteinExistence type="inferred from homology"/>
<name>A0A5B6V801_9ROSI</name>
<dbReference type="PANTHER" id="PTHR47939:SF1">
    <property type="entry name" value="OS04G0684500 PROTEIN"/>
    <property type="match status" value="1"/>
</dbReference>
<dbReference type="NCBIfam" id="TIGR00756">
    <property type="entry name" value="PPR"/>
    <property type="match status" value="2"/>
</dbReference>
<dbReference type="Pfam" id="PF12937">
    <property type="entry name" value="F-box-like"/>
    <property type="match status" value="1"/>
</dbReference>
<feature type="domain" description="F-box" evidence="5">
    <location>
        <begin position="28"/>
        <end position="68"/>
    </location>
</feature>
<dbReference type="SUPFAM" id="SSF81383">
    <property type="entry name" value="F-box domain"/>
    <property type="match status" value="1"/>
</dbReference>
<feature type="repeat" description="PPR" evidence="3">
    <location>
        <begin position="333"/>
        <end position="367"/>
    </location>
</feature>
<reference evidence="7" key="1">
    <citation type="journal article" date="2019" name="Plant Biotechnol. J.">
        <title>Genome sequencing of the Australian wild diploid species Gossypium australe highlights disease resistance and delayed gland morphogenesis.</title>
        <authorList>
            <person name="Cai Y."/>
            <person name="Cai X."/>
            <person name="Wang Q."/>
            <person name="Wang P."/>
            <person name="Zhang Y."/>
            <person name="Cai C."/>
            <person name="Xu Y."/>
            <person name="Wang K."/>
            <person name="Zhou Z."/>
            <person name="Wang C."/>
            <person name="Geng S."/>
            <person name="Li B."/>
            <person name="Dong Q."/>
            <person name="Hou Y."/>
            <person name="Wang H."/>
            <person name="Ai P."/>
            <person name="Liu Z."/>
            <person name="Yi F."/>
            <person name="Sun M."/>
            <person name="An G."/>
            <person name="Cheng J."/>
            <person name="Zhang Y."/>
            <person name="Shi Q."/>
            <person name="Xie Y."/>
            <person name="Shi X."/>
            <person name="Chang Y."/>
            <person name="Huang F."/>
            <person name="Chen Y."/>
            <person name="Hong S."/>
            <person name="Mi L."/>
            <person name="Sun Q."/>
            <person name="Zhang L."/>
            <person name="Zhou B."/>
            <person name="Peng R."/>
            <person name="Zhang X."/>
            <person name="Liu F."/>
        </authorList>
    </citation>
    <scope>NUCLEOTIDE SEQUENCE [LARGE SCALE GENOMIC DNA]</scope>
    <source>
        <strain evidence="7">cv. PA1801</strain>
    </source>
</reference>
<evidence type="ECO:0000313" key="7">
    <source>
        <dbReference type="Proteomes" id="UP000325315"/>
    </source>
</evidence>
<sequence>MKPKSLNLQGRKKPKLRMSETSSKNLPPWEALVMVAHYLDPQTLALASCVSKSWCQAMSLDVVWQPLCSSSFPSLSNLKISYPSVPYHRLYATGLAAFKRRHKPPSKPRLSIDNIVFTIQLSTKGVPIFTVAEAASKMKNKQVFKFDVDVKHGSFKGIKGLEEMKVTWNVVLKGWEAIFTMMDWQGKLSCRAVEGWFSEELPCPGCCSSEVGSGIVADLKVDMKVEKVSVGILRVVDWSYSKHFSLVDDLFVRLKSDQYRVTSTIFSYLIKIYAEADLPKKAPNVFYKMLEFNVKPLPRHLNHILELLVSHRNFIMLAFNLFKTAHKYSVLPNTKSYNILMGKFCLNRDLSIVYKLFNKMFKRNVLLDVESYRILMQGLCKKSQVNRAVDFLEDTLNKGFVSDLLSYTTSLNSLCRRPNALL</sequence>
<evidence type="ECO:0000256" key="1">
    <source>
        <dbReference type="ARBA" id="ARBA00007626"/>
    </source>
</evidence>
<evidence type="ECO:0000256" key="3">
    <source>
        <dbReference type="PROSITE-ProRule" id="PRU00708"/>
    </source>
</evidence>
<dbReference type="Proteomes" id="UP000325315">
    <property type="component" value="Unassembled WGS sequence"/>
</dbReference>
<dbReference type="EMBL" id="SMMG02000007">
    <property type="protein sequence ID" value="KAA3465237.1"/>
    <property type="molecule type" value="Genomic_DNA"/>
</dbReference>
<dbReference type="Pfam" id="PF13041">
    <property type="entry name" value="PPR_2"/>
    <property type="match status" value="1"/>
</dbReference>
<evidence type="ECO:0000256" key="2">
    <source>
        <dbReference type="ARBA" id="ARBA00022737"/>
    </source>
</evidence>
<dbReference type="Pfam" id="PF01535">
    <property type="entry name" value="PPR"/>
    <property type="match status" value="1"/>
</dbReference>
<evidence type="ECO:0000313" key="6">
    <source>
        <dbReference type="EMBL" id="KAA3465237.1"/>
    </source>
</evidence>
<dbReference type="InterPro" id="IPR050667">
    <property type="entry name" value="PPR-containing_protein"/>
</dbReference>
<keyword evidence="7" id="KW-1185">Reference proteome</keyword>
<comment type="caution">
    <text evidence="6">The sequence shown here is derived from an EMBL/GenBank/DDBJ whole genome shotgun (WGS) entry which is preliminary data.</text>
</comment>
<dbReference type="AlphaFoldDB" id="A0A5B6V801"/>
<accession>A0A5B6V801</accession>
<feature type="region of interest" description="Disordered" evidence="4">
    <location>
        <begin position="1"/>
        <end position="22"/>
    </location>
</feature>
<gene>
    <name evidence="6" type="ORF">EPI10_000432</name>
</gene>
<organism evidence="6 7">
    <name type="scientific">Gossypium australe</name>
    <dbReference type="NCBI Taxonomy" id="47621"/>
    <lineage>
        <taxon>Eukaryota</taxon>
        <taxon>Viridiplantae</taxon>
        <taxon>Streptophyta</taxon>
        <taxon>Embryophyta</taxon>
        <taxon>Tracheophyta</taxon>
        <taxon>Spermatophyta</taxon>
        <taxon>Magnoliopsida</taxon>
        <taxon>eudicotyledons</taxon>
        <taxon>Gunneridae</taxon>
        <taxon>Pentapetalae</taxon>
        <taxon>rosids</taxon>
        <taxon>malvids</taxon>
        <taxon>Malvales</taxon>
        <taxon>Malvaceae</taxon>
        <taxon>Malvoideae</taxon>
        <taxon>Gossypium</taxon>
    </lineage>
</organism>